<sequence>MTTLPLPTRRDETWRYADLDAIKPVWPLPEPERVNVPAGAYWDKVIILEGAADKVTTRRINMHIDHEAKANIHILNLGGHYSRFELNVTMDEDARFNLGAAQIGGDARNLEIVTNVRHTLPGSVSRQVVRSVLAGKATGTFLGKIDVLRGAQKTDAEQSVKAMLLDRTAAANAKPELEIFADDVKCAHGATVGELDKQALFYMASRGLPPPVAKKLMLQAFIGDAFVGIRDDDKRAEIEENALAALEALSEGKS</sequence>
<dbReference type="Proteomes" id="UP000501600">
    <property type="component" value="Chromosome"/>
</dbReference>
<dbReference type="InterPro" id="IPR037284">
    <property type="entry name" value="SUF_FeS_clus_asmbl_SufBD_sf"/>
</dbReference>
<evidence type="ECO:0000259" key="1">
    <source>
        <dbReference type="Pfam" id="PF01458"/>
    </source>
</evidence>
<organism evidence="2 3">
    <name type="scientific">Parasphingorhabdus halotolerans</name>
    <dbReference type="NCBI Taxonomy" id="2725558"/>
    <lineage>
        <taxon>Bacteria</taxon>
        <taxon>Pseudomonadati</taxon>
        <taxon>Pseudomonadota</taxon>
        <taxon>Alphaproteobacteria</taxon>
        <taxon>Sphingomonadales</taxon>
        <taxon>Sphingomonadaceae</taxon>
        <taxon>Parasphingorhabdus</taxon>
    </lineage>
</organism>
<dbReference type="PANTHER" id="PTHR43575">
    <property type="entry name" value="PROTEIN ABCI7, CHLOROPLASTIC"/>
    <property type="match status" value="1"/>
</dbReference>
<feature type="domain" description="SUF system FeS cluster assembly SufBD core" evidence="1">
    <location>
        <begin position="34"/>
        <end position="221"/>
    </location>
</feature>
<dbReference type="Pfam" id="PF01458">
    <property type="entry name" value="SUFBD_core"/>
    <property type="match status" value="1"/>
</dbReference>
<dbReference type="GO" id="GO:0016226">
    <property type="term" value="P:iron-sulfur cluster assembly"/>
    <property type="evidence" value="ECO:0007669"/>
    <property type="project" value="InterPro"/>
</dbReference>
<gene>
    <name evidence="2" type="ORF">HF685_11245</name>
</gene>
<dbReference type="RefSeq" id="WP_168820043.1">
    <property type="nucleotide sequence ID" value="NZ_CP051217.1"/>
</dbReference>
<dbReference type="KEGG" id="phao:HF685_11245"/>
<dbReference type="AlphaFoldDB" id="A0A6H2DP73"/>
<accession>A0A6H2DP73</accession>
<dbReference type="EMBL" id="CP051217">
    <property type="protein sequence ID" value="QJB69783.1"/>
    <property type="molecule type" value="Genomic_DNA"/>
</dbReference>
<reference evidence="2 3" key="1">
    <citation type="submission" date="2020-04" db="EMBL/GenBank/DDBJ databases">
        <title>Genome sequence for Sphingorhabdus sp. strain M1.</title>
        <authorList>
            <person name="Park S.-J."/>
        </authorList>
    </citation>
    <scope>NUCLEOTIDE SEQUENCE [LARGE SCALE GENOMIC DNA]</scope>
    <source>
        <strain evidence="2 3">JK6</strain>
    </source>
</reference>
<evidence type="ECO:0000313" key="2">
    <source>
        <dbReference type="EMBL" id="QJB69783.1"/>
    </source>
</evidence>
<dbReference type="InterPro" id="IPR055346">
    <property type="entry name" value="Fe-S_cluster_assembly_SufBD"/>
</dbReference>
<dbReference type="InterPro" id="IPR000825">
    <property type="entry name" value="SUF_FeS_clus_asmbl_SufBD_core"/>
</dbReference>
<name>A0A6H2DP73_9SPHN</name>
<proteinExistence type="predicted"/>
<protein>
    <submittedName>
        <fullName evidence="2">SufD family Fe-S cluster assembly protein</fullName>
    </submittedName>
</protein>
<dbReference type="PANTHER" id="PTHR43575:SF1">
    <property type="entry name" value="PROTEIN ABCI7, CHLOROPLASTIC"/>
    <property type="match status" value="1"/>
</dbReference>
<evidence type="ECO:0000313" key="3">
    <source>
        <dbReference type="Proteomes" id="UP000501600"/>
    </source>
</evidence>
<dbReference type="SUPFAM" id="SSF101960">
    <property type="entry name" value="Stabilizer of iron transporter SufD"/>
    <property type="match status" value="1"/>
</dbReference>
<keyword evidence="3" id="KW-1185">Reference proteome</keyword>